<accession>A0AA36IK40</accession>
<reference evidence="1" key="1">
    <citation type="submission" date="2023-08" db="EMBL/GenBank/DDBJ databases">
        <authorList>
            <person name="Chen Y."/>
            <person name="Shah S."/>
            <person name="Dougan E. K."/>
            <person name="Thang M."/>
            <person name="Chan C."/>
        </authorList>
    </citation>
    <scope>NUCLEOTIDE SEQUENCE</scope>
</reference>
<dbReference type="InterPro" id="IPR029063">
    <property type="entry name" value="SAM-dependent_MTases_sf"/>
</dbReference>
<dbReference type="GO" id="GO:0005829">
    <property type="term" value="C:cytosol"/>
    <property type="evidence" value="ECO:0007669"/>
    <property type="project" value="TreeGrafter"/>
</dbReference>
<gene>
    <name evidence="1" type="ORF">EVOR1521_LOCUS13829</name>
</gene>
<dbReference type="SUPFAM" id="SSF53335">
    <property type="entry name" value="S-adenosyl-L-methionine-dependent methyltransferases"/>
    <property type="match status" value="1"/>
</dbReference>
<dbReference type="Gene3D" id="3.40.50.150">
    <property type="entry name" value="Vaccinia Virus protein VP39"/>
    <property type="match status" value="1"/>
</dbReference>
<organism evidence="1 2">
    <name type="scientific">Effrenium voratum</name>
    <dbReference type="NCBI Taxonomy" id="2562239"/>
    <lineage>
        <taxon>Eukaryota</taxon>
        <taxon>Sar</taxon>
        <taxon>Alveolata</taxon>
        <taxon>Dinophyceae</taxon>
        <taxon>Suessiales</taxon>
        <taxon>Symbiodiniaceae</taxon>
        <taxon>Effrenium</taxon>
    </lineage>
</organism>
<keyword evidence="2" id="KW-1185">Reference proteome</keyword>
<comment type="caution">
    <text evidence="1">The sequence shown here is derived from an EMBL/GenBank/DDBJ whole genome shotgun (WGS) entry which is preliminary data.</text>
</comment>
<evidence type="ECO:0000313" key="2">
    <source>
        <dbReference type="Proteomes" id="UP001178507"/>
    </source>
</evidence>
<evidence type="ECO:0000313" key="1">
    <source>
        <dbReference type="EMBL" id="CAJ1387837.1"/>
    </source>
</evidence>
<dbReference type="GO" id="GO:0036307">
    <property type="term" value="F:23S rRNA (adenine(2030)-N(6))-methyltransferase activity"/>
    <property type="evidence" value="ECO:0007669"/>
    <property type="project" value="TreeGrafter"/>
</dbReference>
<dbReference type="GO" id="GO:0070475">
    <property type="term" value="P:rRNA base methylation"/>
    <property type="evidence" value="ECO:0007669"/>
    <property type="project" value="InterPro"/>
</dbReference>
<dbReference type="PANTHER" id="PTHR37426">
    <property type="entry name" value="RIBOSOMAL RNA LARGE SUBUNIT METHYLTRANSFERASE J"/>
    <property type="match status" value="1"/>
</dbReference>
<dbReference type="Pfam" id="PF04378">
    <property type="entry name" value="RsmJ"/>
    <property type="match status" value="1"/>
</dbReference>
<dbReference type="EMBL" id="CAUJNA010001581">
    <property type="protein sequence ID" value="CAJ1387837.1"/>
    <property type="molecule type" value="Genomic_DNA"/>
</dbReference>
<dbReference type="InterPro" id="IPR007473">
    <property type="entry name" value="RlmJ"/>
</dbReference>
<protein>
    <submittedName>
        <fullName evidence="1">Uncharacterized protein</fullName>
    </submittedName>
</protein>
<dbReference type="Proteomes" id="UP001178507">
    <property type="component" value="Unassembled WGS sequence"/>
</dbReference>
<sequence length="188" mass="20995">MLVADFTTFVLRNHNIFATFVTAIFFEDSARVAADLRKAVSTLNSHSKVTIVEGNSYEHFMKGSDRFPQNTKMLILLDPPYDSSSSYFSWNLFVLQKLCRHGATLALWFPCFGDTETETFVERVKELQLGKVLVVKLMLKRLPQQLPGSGMIVVNPPAMLEADLQQTLPALERLGLPGSPAIASIFTL</sequence>
<proteinExistence type="predicted"/>
<name>A0AA36IK40_9DINO</name>
<dbReference type="AlphaFoldDB" id="A0AA36IK40"/>
<dbReference type="PANTHER" id="PTHR37426:SF1">
    <property type="entry name" value="RIBOSOMAL RNA LARGE SUBUNIT METHYLTRANSFERASE J"/>
    <property type="match status" value="1"/>
</dbReference>